<dbReference type="Gene3D" id="3.40.50.10600">
    <property type="entry name" value="SpoIIaa-like domains"/>
    <property type="match status" value="1"/>
</dbReference>
<reference evidence="2 4" key="2">
    <citation type="submission" date="2023-10" db="EMBL/GenBank/DDBJ databases">
        <title>To unveil natural product biosynthetic capacity in Pseudoalteromonas.</title>
        <authorList>
            <person name="Wang J."/>
        </authorList>
    </citation>
    <scope>NUCLEOTIDE SEQUENCE [LARGE SCALE GENOMIC DNA]</scope>
    <source>
        <strain evidence="2 4">DSM 15914</strain>
    </source>
</reference>
<dbReference type="InterPro" id="IPR021866">
    <property type="entry name" value="SpoIIAA-like"/>
</dbReference>
<dbReference type="SUPFAM" id="SSF52091">
    <property type="entry name" value="SpoIIaa-like"/>
    <property type="match status" value="1"/>
</dbReference>
<dbReference type="Proteomes" id="UP000646877">
    <property type="component" value="Unassembled WGS sequence"/>
</dbReference>
<dbReference type="AlphaFoldDB" id="A0A8I2KPQ1"/>
<evidence type="ECO:0000313" key="4">
    <source>
        <dbReference type="Proteomes" id="UP001304419"/>
    </source>
</evidence>
<dbReference type="EMBL" id="WEIA01000003">
    <property type="protein sequence ID" value="NLR20977.1"/>
    <property type="molecule type" value="Genomic_DNA"/>
</dbReference>
<gene>
    <name evidence="1" type="ORF">F9Y85_06535</name>
    <name evidence="2" type="ORF">R5H13_23175</name>
</gene>
<reference evidence="1" key="1">
    <citation type="submission" date="2019-10" db="EMBL/GenBank/DDBJ databases">
        <authorList>
            <person name="Paulsen S."/>
        </authorList>
    </citation>
    <scope>NUCLEOTIDE SEQUENCE</scope>
    <source>
        <strain evidence="1">LMG 19692</strain>
    </source>
</reference>
<evidence type="ECO:0000313" key="1">
    <source>
        <dbReference type="EMBL" id="NLR20977.1"/>
    </source>
</evidence>
<proteinExistence type="predicted"/>
<dbReference type="EMBL" id="CP137579">
    <property type="protein sequence ID" value="WOX30784.1"/>
    <property type="molecule type" value="Genomic_DNA"/>
</dbReference>
<evidence type="ECO:0000313" key="3">
    <source>
        <dbReference type="Proteomes" id="UP000646877"/>
    </source>
</evidence>
<dbReference type="RefSeq" id="WP_039496489.1">
    <property type="nucleotide sequence ID" value="NZ_CBCSDF010000004.1"/>
</dbReference>
<dbReference type="InterPro" id="IPR036513">
    <property type="entry name" value="STAS_dom_sf"/>
</dbReference>
<accession>A0A8I2KPQ1</accession>
<dbReference type="InterPro" id="IPR038396">
    <property type="entry name" value="SpoIIAA-like_sf"/>
</dbReference>
<protein>
    <submittedName>
        <fullName evidence="1">STAS/SEC14 domain-containing protein</fullName>
    </submittedName>
</protein>
<organism evidence="1 3">
    <name type="scientific">Pseudoalteromonas maricaloris</name>
    <dbReference type="NCBI Taxonomy" id="184924"/>
    <lineage>
        <taxon>Bacteria</taxon>
        <taxon>Pseudomonadati</taxon>
        <taxon>Pseudomonadota</taxon>
        <taxon>Gammaproteobacteria</taxon>
        <taxon>Alteromonadales</taxon>
        <taxon>Pseudoalteromonadaceae</taxon>
        <taxon>Pseudoalteromonas</taxon>
    </lineage>
</organism>
<dbReference type="Proteomes" id="UP001304419">
    <property type="component" value="Chromosome 2"/>
</dbReference>
<dbReference type="Pfam" id="PF11964">
    <property type="entry name" value="SpoIIAA-like"/>
    <property type="match status" value="1"/>
</dbReference>
<sequence>MTNSFHGISIGTERFGDDIYLTLKPTGKLTHEDYVVITPIIESALKAVTTPKIYAFLDATDFEGWEPRAIWDDFRLAFEHSTEFAKVAIYGGKNWHRLAATIGNWFVTGKVKYFDDKEDALNWLNERE</sequence>
<keyword evidence="4" id="KW-1185">Reference proteome</keyword>
<evidence type="ECO:0000313" key="2">
    <source>
        <dbReference type="EMBL" id="WOX30784.1"/>
    </source>
</evidence>
<name>A0A8I2KPQ1_9GAMM</name>